<dbReference type="EMBL" id="CP053564">
    <property type="protein sequence ID" value="QJY49426.1"/>
    <property type="molecule type" value="Genomic_DNA"/>
</dbReference>
<feature type="region of interest" description="Disordered" evidence="1">
    <location>
        <begin position="25"/>
        <end position="44"/>
    </location>
</feature>
<keyword evidence="2" id="KW-0732">Signal</keyword>
<feature type="chain" id="PRO_5038775362" evidence="2">
    <location>
        <begin position="20"/>
        <end position="155"/>
    </location>
</feature>
<evidence type="ECO:0000256" key="2">
    <source>
        <dbReference type="SAM" id="SignalP"/>
    </source>
</evidence>
<evidence type="ECO:0000313" key="4">
    <source>
        <dbReference type="Proteomes" id="UP000505377"/>
    </source>
</evidence>
<evidence type="ECO:0000256" key="1">
    <source>
        <dbReference type="SAM" id="MobiDB-lite"/>
    </source>
</evidence>
<feature type="signal peptide" evidence="2">
    <location>
        <begin position="1"/>
        <end position="19"/>
    </location>
</feature>
<dbReference type="PROSITE" id="PS51257">
    <property type="entry name" value="PROKAR_LIPOPROTEIN"/>
    <property type="match status" value="1"/>
</dbReference>
<evidence type="ECO:0000313" key="3">
    <source>
        <dbReference type="EMBL" id="QJY49426.1"/>
    </source>
</evidence>
<dbReference type="RefSeq" id="WP_172165155.1">
    <property type="nucleotide sequence ID" value="NZ_CP053564.1"/>
</dbReference>
<keyword evidence="4" id="KW-1185">Reference proteome</keyword>
<dbReference type="AlphaFoldDB" id="A0A6M6JQ94"/>
<dbReference type="KEGG" id="pbro:HOP40_29780"/>
<proteinExistence type="predicted"/>
<protein>
    <submittedName>
        <fullName evidence="3">Uncharacterized protein</fullName>
    </submittedName>
</protein>
<gene>
    <name evidence="3" type="ORF">HOP40_29780</name>
</gene>
<dbReference type="Proteomes" id="UP000505377">
    <property type="component" value="Chromosome"/>
</dbReference>
<accession>A0A6M6JQ94</accession>
<organism evidence="3 4">
    <name type="scientific">Pseudonocardia broussonetiae</name>
    <dbReference type="NCBI Taxonomy" id="2736640"/>
    <lineage>
        <taxon>Bacteria</taxon>
        <taxon>Bacillati</taxon>
        <taxon>Actinomycetota</taxon>
        <taxon>Actinomycetes</taxon>
        <taxon>Pseudonocardiales</taxon>
        <taxon>Pseudonocardiaceae</taxon>
        <taxon>Pseudonocardia</taxon>
    </lineage>
</organism>
<sequence>MRRPALVAAAALAALAVLAGCGTEPAPAPPPATSAPAPGAAPAQTPEEVVCADYTDSQSVVRQTAEAIERMPVLPAGVAVLLLGARQVAATTSGVADPEIVAAQTELVAAIDDLDAQGRALLGPDGNAAQDAVRIDAARILAAVTEIERACGATV</sequence>
<reference evidence="3 4" key="1">
    <citation type="submission" date="2020-05" db="EMBL/GenBank/DDBJ databases">
        <authorList>
            <person name="Mo P."/>
        </authorList>
    </citation>
    <scope>NUCLEOTIDE SEQUENCE [LARGE SCALE GENOMIC DNA]</scope>
    <source>
        <strain evidence="3 4">Gen01</strain>
    </source>
</reference>
<name>A0A6M6JQ94_9PSEU</name>
<feature type="compositionally biased region" description="Low complexity" evidence="1">
    <location>
        <begin position="34"/>
        <end position="44"/>
    </location>
</feature>